<reference evidence="2" key="1">
    <citation type="submission" date="2022-10" db="EMBL/GenBank/DDBJ databases">
        <title>Tapping the CABI collections for fungal endophytes: first genome assemblies for Collariella, Neodidymelliopsis, Ascochyta clinopodiicola, Didymella pomorum, Didymosphaeria variabile, Neocosmospora piperis and Neocucurbitaria cava.</title>
        <authorList>
            <person name="Hill R."/>
        </authorList>
    </citation>
    <scope>NUCLEOTIDE SEQUENCE</scope>
    <source>
        <strain evidence="2">IMI 356814</strain>
    </source>
</reference>
<dbReference type="EMBL" id="JAPEUY010000003">
    <property type="protein sequence ID" value="KAJ4374849.1"/>
    <property type="molecule type" value="Genomic_DNA"/>
</dbReference>
<proteinExistence type="predicted"/>
<comment type="caution">
    <text evidence="2">The sequence shown here is derived from an EMBL/GenBank/DDBJ whole genome shotgun (WGS) entry which is preliminary data.</text>
</comment>
<keyword evidence="3" id="KW-1185">Reference proteome</keyword>
<feature type="region of interest" description="Disordered" evidence="1">
    <location>
        <begin position="202"/>
        <end position="221"/>
    </location>
</feature>
<dbReference type="AlphaFoldDB" id="A0A9W8YDK7"/>
<evidence type="ECO:0000313" key="2">
    <source>
        <dbReference type="EMBL" id="KAJ4374849.1"/>
    </source>
</evidence>
<dbReference type="Proteomes" id="UP001140560">
    <property type="component" value="Unassembled WGS sequence"/>
</dbReference>
<sequence>MSSSPERIQALRAQIRPLVRAKPLYPKLTAFRNDIFQQLDSLVSRKRYNWPHINGYSRLNVKHALAFRLAMDLYNEGGIQMDVQPGTSGQMLVVAPTTPATMPVVMPAMSSTMPIVTPATMPTVTPATILATTPATTPATMTPMTLRSHVLPSESTRDIPGAGSTGDIQGDEGDYGPPITPSDLDAMHGLGDDDLSGVYVPASTQQSSMHTSSPSKRPTTEKVFIQETSPSILKDGLGSIISMDLMAAAPANARRADPSIPYRAAAPVLEAAAALPVAVPEPEAWLVAVAVAVVFMPELAGAAVLIDDPVALALPPESRFAPSTTVAVANVTSLLDKTAVTGPLVSSFPPDWFTVQVISTAWEL</sequence>
<evidence type="ECO:0000256" key="1">
    <source>
        <dbReference type="SAM" id="MobiDB-lite"/>
    </source>
</evidence>
<feature type="compositionally biased region" description="Polar residues" evidence="1">
    <location>
        <begin position="202"/>
        <end position="217"/>
    </location>
</feature>
<protein>
    <submittedName>
        <fullName evidence="2">Uncharacterized protein</fullName>
    </submittedName>
</protein>
<gene>
    <name evidence="2" type="ORF">N0V83_001927</name>
</gene>
<feature type="region of interest" description="Disordered" evidence="1">
    <location>
        <begin position="152"/>
        <end position="173"/>
    </location>
</feature>
<name>A0A9W8YDK7_9PLEO</name>
<accession>A0A9W8YDK7</accession>
<evidence type="ECO:0000313" key="3">
    <source>
        <dbReference type="Proteomes" id="UP001140560"/>
    </source>
</evidence>
<organism evidence="2 3">
    <name type="scientific">Neocucurbitaria cava</name>
    <dbReference type="NCBI Taxonomy" id="798079"/>
    <lineage>
        <taxon>Eukaryota</taxon>
        <taxon>Fungi</taxon>
        <taxon>Dikarya</taxon>
        <taxon>Ascomycota</taxon>
        <taxon>Pezizomycotina</taxon>
        <taxon>Dothideomycetes</taxon>
        <taxon>Pleosporomycetidae</taxon>
        <taxon>Pleosporales</taxon>
        <taxon>Pleosporineae</taxon>
        <taxon>Cucurbitariaceae</taxon>
        <taxon>Neocucurbitaria</taxon>
    </lineage>
</organism>